<dbReference type="InParanoid" id="G0NDW0"/>
<dbReference type="Proteomes" id="UP000008068">
    <property type="component" value="Unassembled WGS sequence"/>
</dbReference>
<protein>
    <submittedName>
        <fullName evidence="1">Uncharacterized protein</fullName>
    </submittedName>
</protein>
<keyword evidence="2" id="KW-1185">Reference proteome</keyword>
<sequence>MFPSKIVIKHHFSSTGVISKKKNQGLSSTSTSFRFDGFIVRSAIGDVQEIFDAMKQTPQCLMNSSEKIVFITGRGYKLRTRARRIQVALLRTFRDTWQDEHNSRPVVMHFRRRLNYADAEEDNFK</sequence>
<dbReference type="HOGENOM" id="CLU_1994631_0_0_1"/>
<organism evidence="2">
    <name type="scientific">Caenorhabditis brenneri</name>
    <name type="common">Nematode worm</name>
    <dbReference type="NCBI Taxonomy" id="135651"/>
    <lineage>
        <taxon>Eukaryota</taxon>
        <taxon>Metazoa</taxon>
        <taxon>Ecdysozoa</taxon>
        <taxon>Nematoda</taxon>
        <taxon>Chromadorea</taxon>
        <taxon>Rhabditida</taxon>
        <taxon>Rhabditina</taxon>
        <taxon>Rhabditomorpha</taxon>
        <taxon>Rhabditoidea</taxon>
        <taxon>Rhabditidae</taxon>
        <taxon>Peloderinae</taxon>
        <taxon>Caenorhabditis</taxon>
    </lineage>
</organism>
<dbReference type="EMBL" id="GL379870">
    <property type="protein sequence ID" value="EGT58597.1"/>
    <property type="molecule type" value="Genomic_DNA"/>
</dbReference>
<name>G0NDW0_CAEBE</name>
<dbReference type="AlphaFoldDB" id="G0NDW0"/>
<evidence type="ECO:0000313" key="1">
    <source>
        <dbReference type="EMBL" id="EGT58597.1"/>
    </source>
</evidence>
<dbReference type="OrthoDB" id="5907147at2759"/>
<gene>
    <name evidence="1" type="ORF">CAEBREN_09616</name>
</gene>
<proteinExistence type="predicted"/>
<reference evidence="2" key="1">
    <citation type="submission" date="2011-07" db="EMBL/GenBank/DDBJ databases">
        <authorList>
            <consortium name="Caenorhabditis brenneri Sequencing and Analysis Consortium"/>
            <person name="Wilson R.K."/>
        </authorList>
    </citation>
    <scope>NUCLEOTIDE SEQUENCE [LARGE SCALE GENOMIC DNA]</scope>
    <source>
        <strain evidence="2">PB2801</strain>
    </source>
</reference>
<accession>G0NDW0</accession>
<evidence type="ECO:0000313" key="2">
    <source>
        <dbReference type="Proteomes" id="UP000008068"/>
    </source>
</evidence>